<reference evidence="11 12" key="1">
    <citation type="journal article" date="2020" name="Nature">
        <title>Six reference-quality genomes reveal evolution of bat adaptations.</title>
        <authorList>
            <person name="Jebb D."/>
            <person name="Huang Z."/>
            <person name="Pippel M."/>
            <person name="Hughes G.M."/>
            <person name="Lavrichenko K."/>
            <person name="Devanna P."/>
            <person name="Winkler S."/>
            <person name="Jermiin L.S."/>
            <person name="Skirmuntt E.C."/>
            <person name="Katzourakis A."/>
            <person name="Burkitt-Gray L."/>
            <person name="Ray D.A."/>
            <person name="Sullivan K.A.M."/>
            <person name="Roscito J.G."/>
            <person name="Kirilenko B.M."/>
            <person name="Davalos L.M."/>
            <person name="Corthals A.P."/>
            <person name="Power M.L."/>
            <person name="Jones G."/>
            <person name="Ransome R.D."/>
            <person name="Dechmann D.K.N."/>
            <person name="Locatelli A.G."/>
            <person name="Puechmaille S.J."/>
            <person name="Fedrigo O."/>
            <person name="Jarvis E.D."/>
            <person name="Hiller M."/>
            <person name="Vernes S.C."/>
            <person name="Myers E.W."/>
            <person name="Teeling E.C."/>
        </authorList>
    </citation>
    <scope>NUCLEOTIDE SEQUENCE [LARGE SCALE GENOMIC DNA]</scope>
    <source>
        <strain evidence="11">MPipKuh1</strain>
        <tissue evidence="11">Flight muscle</tissue>
    </source>
</reference>
<dbReference type="CDD" id="cd21029">
    <property type="entry name" value="IgC1_CD1"/>
    <property type="match status" value="1"/>
</dbReference>
<dbReference type="InterPro" id="IPR011161">
    <property type="entry name" value="MHC_I-like_Ag-recog"/>
</dbReference>
<feature type="transmembrane region" description="Helical" evidence="8">
    <location>
        <begin position="313"/>
        <end position="337"/>
    </location>
</feature>
<evidence type="ECO:0000256" key="9">
    <source>
        <dbReference type="SAM" id="SignalP"/>
    </source>
</evidence>
<dbReference type="GO" id="GO:0071723">
    <property type="term" value="F:lipopeptide binding"/>
    <property type="evidence" value="ECO:0007669"/>
    <property type="project" value="TreeGrafter"/>
</dbReference>
<dbReference type="Gene3D" id="3.30.500.10">
    <property type="entry name" value="MHC class I-like antigen recognition-like"/>
    <property type="match status" value="1"/>
</dbReference>
<dbReference type="GO" id="GO:0009897">
    <property type="term" value="C:external side of plasma membrane"/>
    <property type="evidence" value="ECO:0007669"/>
    <property type="project" value="TreeGrafter"/>
</dbReference>
<dbReference type="InterPro" id="IPR037055">
    <property type="entry name" value="MHC_I-like_Ag-recog_sf"/>
</dbReference>
<dbReference type="GO" id="GO:0048007">
    <property type="term" value="P:antigen processing and presentation, exogenous lipid antigen via MHC class Ib"/>
    <property type="evidence" value="ECO:0007669"/>
    <property type="project" value="TreeGrafter"/>
</dbReference>
<dbReference type="FunFam" id="2.60.40.10:FF:000254">
    <property type="entry name" value="Antigen-presenting glycoprotein CD1d1"/>
    <property type="match status" value="1"/>
</dbReference>
<dbReference type="InterPro" id="IPR003597">
    <property type="entry name" value="Ig_C1-set"/>
</dbReference>
<dbReference type="GO" id="GO:0005615">
    <property type="term" value="C:extracellular space"/>
    <property type="evidence" value="ECO:0007669"/>
    <property type="project" value="TreeGrafter"/>
</dbReference>
<evidence type="ECO:0000313" key="11">
    <source>
        <dbReference type="EMBL" id="KAF6315870.1"/>
    </source>
</evidence>
<evidence type="ECO:0000256" key="4">
    <source>
        <dbReference type="ARBA" id="ARBA00022859"/>
    </source>
</evidence>
<feature type="chain" id="PRO_5029550467" evidence="9">
    <location>
        <begin position="23"/>
        <end position="399"/>
    </location>
</feature>
<keyword evidence="8" id="KW-1133">Transmembrane helix</keyword>
<dbReference type="GO" id="GO:0048006">
    <property type="term" value="P:antigen processing and presentation, endogenous lipid antigen via MHC class Ib"/>
    <property type="evidence" value="ECO:0007669"/>
    <property type="project" value="TreeGrafter"/>
</dbReference>
<dbReference type="GO" id="GO:0006955">
    <property type="term" value="P:immune response"/>
    <property type="evidence" value="ECO:0007669"/>
    <property type="project" value="TreeGrafter"/>
</dbReference>
<keyword evidence="6" id="KW-0325">Glycoprotein</keyword>
<evidence type="ECO:0000256" key="1">
    <source>
        <dbReference type="ARBA" id="ARBA00004251"/>
    </source>
</evidence>
<keyword evidence="7" id="KW-0393">Immunoglobulin domain</keyword>
<evidence type="ECO:0000256" key="2">
    <source>
        <dbReference type="ARBA" id="ARBA00004608"/>
    </source>
</evidence>
<protein>
    <submittedName>
        <fullName evidence="11">CD1e molecule</fullName>
    </submittedName>
</protein>
<keyword evidence="4" id="KW-0391">Immunity</keyword>
<dbReference type="Pfam" id="PF16497">
    <property type="entry name" value="MHC_I_3"/>
    <property type="match status" value="1"/>
</dbReference>
<accession>A0A7J7USH5</accession>
<dbReference type="GO" id="GO:0001916">
    <property type="term" value="P:positive regulation of T cell mediated cytotoxicity"/>
    <property type="evidence" value="ECO:0007669"/>
    <property type="project" value="TreeGrafter"/>
</dbReference>
<dbReference type="SUPFAM" id="SSF48726">
    <property type="entry name" value="Immunoglobulin"/>
    <property type="match status" value="1"/>
</dbReference>
<dbReference type="Proteomes" id="UP000558488">
    <property type="component" value="Unassembled WGS sequence"/>
</dbReference>
<dbReference type="PANTHER" id="PTHR16675">
    <property type="entry name" value="MHC CLASS I-RELATED"/>
    <property type="match status" value="1"/>
</dbReference>
<dbReference type="SMART" id="SM00407">
    <property type="entry name" value="IGc1"/>
    <property type="match status" value="1"/>
</dbReference>
<evidence type="ECO:0000256" key="5">
    <source>
        <dbReference type="ARBA" id="ARBA00023136"/>
    </source>
</evidence>
<dbReference type="OrthoDB" id="8890485at2759"/>
<evidence type="ECO:0000259" key="10">
    <source>
        <dbReference type="PROSITE" id="PS50835"/>
    </source>
</evidence>
<dbReference type="Pfam" id="PF07654">
    <property type="entry name" value="C1-set"/>
    <property type="match status" value="1"/>
</dbReference>
<dbReference type="InterPro" id="IPR036179">
    <property type="entry name" value="Ig-like_dom_sf"/>
</dbReference>
<evidence type="ECO:0000256" key="3">
    <source>
        <dbReference type="ARBA" id="ARBA00022753"/>
    </source>
</evidence>
<dbReference type="InterPro" id="IPR013783">
    <property type="entry name" value="Ig-like_fold"/>
</dbReference>
<comment type="subcellular location">
    <subcellularLocation>
        <location evidence="1">Cell membrane</location>
        <topology evidence="1">Single-pass type I membrane protein</topology>
    </subcellularLocation>
    <subcellularLocation>
        <location evidence="2">Endosome membrane</location>
    </subcellularLocation>
</comment>
<evidence type="ECO:0000256" key="7">
    <source>
        <dbReference type="ARBA" id="ARBA00023319"/>
    </source>
</evidence>
<sequence length="399" mass="44307">MASFTHQASVLLLPLLFQGILCVGPSPEAGHVLGPHHPAGEEPLSFRLIQISSFANHSWESTQGSGWLGEVQTHRWDRALGTIIYMLPWSRGNFTKEELEGIHALLQLYFRLFPGQVQERASQFQLEYPFVIQMSSGCTMRPGKASEAFLYGAYQGSDFLSFQGYSWRPAPGAGSRARDVCKVLNRYRVVKEVAKNLLSNTCPRFLAGIAAAGKAELERQVKPEAWVSQGASPGPGRLLLVCHVSGFHPKPVWVRWMRGQQVQPDTQQGDVLPNADRTWYLRVTLEVAAREATGLSCRVKHSSLGGHDLIIPWGGYHILPVLTCLAIMVTLVVLVVVGRWFQKQSSSWAVSSPHAPSLAFPTEASIQQTRSLGHQLYLAQKSWMKNRFLKEGKISLSKL</sequence>
<keyword evidence="12" id="KW-1185">Reference proteome</keyword>
<dbReference type="InterPro" id="IPR011162">
    <property type="entry name" value="MHC_I/II-like_Ag-recog"/>
</dbReference>
<dbReference type="PROSITE" id="PS50835">
    <property type="entry name" value="IG_LIKE"/>
    <property type="match status" value="1"/>
</dbReference>
<dbReference type="GO" id="GO:0010008">
    <property type="term" value="C:endosome membrane"/>
    <property type="evidence" value="ECO:0007669"/>
    <property type="project" value="UniProtKB-SubCell"/>
</dbReference>
<feature type="signal peptide" evidence="9">
    <location>
        <begin position="1"/>
        <end position="22"/>
    </location>
</feature>
<dbReference type="FunFam" id="3.30.500.10:FF:000002">
    <property type="entry name" value="Antigen-presenting glycoprotein CD1d1"/>
    <property type="match status" value="1"/>
</dbReference>
<organism evidence="11 12">
    <name type="scientific">Pipistrellus kuhlii</name>
    <name type="common">Kuhl's pipistrelle</name>
    <dbReference type="NCBI Taxonomy" id="59472"/>
    <lineage>
        <taxon>Eukaryota</taxon>
        <taxon>Metazoa</taxon>
        <taxon>Chordata</taxon>
        <taxon>Craniata</taxon>
        <taxon>Vertebrata</taxon>
        <taxon>Euteleostomi</taxon>
        <taxon>Mammalia</taxon>
        <taxon>Eutheria</taxon>
        <taxon>Laurasiatheria</taxon>
        <taxon>Chiroptera</taxon>
        <taxon>Yangochiroptera</taxon>
        <taxon>Vespertilionidae</taxon>
        <taxon>Pipistrellus</taxon>
    </lineage>
</organism>
<keyword evidence="5 8" id="KW-0472">Membrane</keyword>
<dbReference type="EMBL" id="JACAGB010000018">
    <property type="protein sequence ID" value="KAF6315870.1"/>
    <property type="molecule type" value="Genomic_DNA"/>
</dbReference>
<dbReference type="SUPFAM" id="SSF54452">
    <property type="entry name" value="MHC antigen-recognition domain"/>
    <property type="match status" value="1"/>
</dbReference>
<dbReference type="PANTHER" id="PTHR16675:SF146">
    <property type="entry name" value="T-CELL SURFACE GLYCOPROTEIN CD1E, MEMBRANE-ASSOCIATED"/>
    <property type="match status" value="1"/>
</dbReference>
<dbReference type="GO" id="GO:0030884">
    <property type="term" value="F:exogenous lipid antigen binding"/>
    <property type="evidence" value="ECO:0007669"/>
    <property type="project" value="TreeGrafter"/>
</dbReference>
<keyword evidence="8" id="KW-0812">Transmembrane</keyword>
<keyword evidence="3" id="KW-0967">Endosome</keyword>
<proteinExistence type="predicted"/>
<evidence type="ECO:0000313" key="12">
    <source>
        <dbReference type="Proteomes" id="UP000558488"/>
    </source>
</evidence>
<dbReference type="InterPro" id="IPR007110">
    <property type="entry name" value="Ig-like_dom"/>
</dbReference>
<dbReference type="Gene3D" id="2.60.40.10">
    <property type="entry name" value="Immunoglobulins"/>
    <property type="match status" value="1"/>
</dbReference>
<dbReference type="GO" id="GO:0030883">
    <property type="term" value="F:endogenous lipid antigen binding"/>
    <property type="evidence" value="ECO:0007669"/>
    <property type="project" value="TreeGrafter"/>
</dbReference>
<feature type="domain" description="Ig-like" evidence="10">
    <location>
        <begin position="203"/>
        <end position="303"/>
    </location>
</feature>
<evidence type="ECO:0000256" key="6">
    <source>
        <dbReference type="ARBA" id="ARBA00023180"/>
    </source>
</evidence>
<comment type="caution">
    <text evidence="11">The sequence shown here is derived from an EMBL/GenBank/DDBJ whole genome shotgun (WGS) entry which is preliminary data.</text>
</comment>
<dbReference type="InterPro" id="IPR050208">
    <property type="entry name" value="MHC_class-I_related"/>
</dbReference>
<keyword evidence="9" id="KW-0732">Signal</keyword>
<evidence type="ECO:0000256" key="8">
    <source>
        <dbReference type="SAM" id="Phobius"/>
    </source>
</evidence>
<gene>
    <name evidence="11" type="ORF">mPipKuh1_002377</name>
</gene>
<name>A0A7J7USH5_PIPKU</name>
<dbReference type="AlphaFoldDB" id="A0A7J7USH5"/>